<keyword evidence="3 6" id="KW-0547">Nucleotide-binding</keyword>
<dbReference type="GO" id="GO:0004017">
    <property type="term" value="F:AMP kinase activity"/>
    <property type="evidence" value="ECO:0007669"/>
    <property type="project" value="UniProtKB-EC"/>
</dbReference>
<dbReference type="RefSeq" id="WP_172458209.1">
    <property type="nucleotide sequence ID" value="NZ_MVJN01000005.1"/>
</dbReference>
<dbReference type="PRINTS" id="PR00094">
    <property type="entry name" value="ADENYLTKNASE"/>
</dbReference>
<proteinExistence type="inferred from homology"/>
<evidence type="ECO:0000313" key="7">
    <source>
        <dbReference type="EMBL" id="RAP36798.1"/>
    </source>
</evidence>
<dbReference type="InterPro" id="IPR027417">
    <property type="entry name" value="P-loop_NTPase"/>
</dbReference>
<name>A0A364LJV7_9GAMM</name>
<dbReference type="InterPro" id="IPR033690">
    <property type="entry name" value="Adenylat_kinase_CS"/>
</dbReference>
<sequence>MKIVLLTGAPGSGKSTQGNALMALNSKFKHLSLGEVVRRYLENPEHPITKEYKSLISAGNLLPDQVIKQILAEELAAITDQDSVILLDGYPRTEAQYQDFVEGWGGTCSFNSSGYRPGNT</sequence>
<keyword evidence="4 5" id="KW-0418">Kinase</keyword>
<comment type="caution">
    <text evidence="7">The sequence shown here is derived from an EMBL/GenBank/DDBJ whole genome shotgun (WGS) entry which is preliminary data.</text>
</comment>
<accession>A0A364LJV7</accession>
<dbReference type="PANTHER" id="PTHR23359">
    <property type="entry name" value="NUCLEOTIDE KINASE"/>
    <property type="match status" value="1"/>
</dbReference>
<comment type="subcellular location">
    <subcellularLocation>
        <location evidence="6">Cytoplasm</location>
    </subcellularLocation>
</comment>
<reference evidence="7 8" key="1">
    <citation type="submission" date="2017-02" db="EMBL/GenBank/DDBJ databases">
        <title>Legionella quilivanii strain from human: case report and whole genome sequencing analysis.</title>
        <authorList>
            <person name="Lalancette C."/>
            <person name="Leduc J.-M."/>
            <person name="Levesque S."/>
            <person name="Fournier E."/>
            <person name="Saoud J."/>
            <person name="Faucher S.P."/>
            <person name="Bernard K."/>
            <person name="Martineau C."/>
            <person name="Longtin J."/>
        </authorList>
    </citation>
    <scope>NUCLEOTIDE SEQUENCE [LARGE SCALE GENOMIC DNA]</scope>
    <source>
        <strain evidence="7 8">ID143958</strain>
    </source>
</reference>
<organism evidence="7 8">
    <name type="scientific">Legionella quinlivanii</name>
    <dbReference type="NCBI Taxonomy" id="45073"/>
    <lineage>
        <taxon>Bacteria</taxon>
        <taxon>Pseudomonadati</taxon>
        <taxon>Pseudomonadota</taxon>
        <taxon>Gammaproteobacteria</taxon>
        <taxon>Legionellales</taxon>
        <taxon>Legionellaceae</taxon>
        <taxon>Legionella</taxon>
    </lineage>
</organism>
<keyword evidence="1 5" id="KW-0808">Transferase</keyword>
<evidence type="ECO:0000313" key="8">
    <source>
        <dbReference type="Proteomes" id="UP000249458"/>
    </source>
</evidence>
<evidence type="ECO:0000256" key="3">
    <source>
        <dbReference type="ARBA" id="ARBA00022741"/>
    </source>
</evidence>
<evidence type="ECO:0000256" key="1">
    <source>
        <dbReference type="ARBA" id="ARBA00022679"/>
    </source>
</evidence>
<evidence type="ECO:0000256" key="2">
    <source>
        <dbReference type="ARBA" id="ARBA00022727"/>
    </source>
</evidence>
<dbReference type="SUPFAM" id="SSF52540">
    <property type="entry name" value="P-loop containing nucleoside triphosphate hydrolases"/>
    <property type="match status" value="1"/>
</dbReference>
<comment type="catalytic activity">
    <reaction evidence="6">
        <text>AMP + ATP = 2 ADP</text>
        <dbReference type="Rhea" id="RHEA:12973"/>
        <dbReference type="ChEBI" id="CHEBI:30616"/>
        <dbReference type="ChEBI" id="CHEBI:456215"/>
        <dbReference type="ChEBI" id="CHEBI:456216"/>
        <dbReference type="EC" id="2.7.4.3"/>
    </reaction>
</comment>
<dbReference type="Gene3D" id="3.40.50.300">
    <property type="entry name" value="P-loop containing nucleotide triphosphate hydrolases"/>
    <property type="match status" value="1"/>
</dbReference>
<dbReference type="EC" id="2.7.4.3" evidence="6"/>
<protein>
    <recommendedName>
        <fullName evidence="6">Adenylate kinase</fullName>
        <ecNumber evidence="6">2.7.4.3</ecNumber>
    </recommendedName>
</protein>
<comment type="similarity">
    <text evidence="5">Belongs to the adenylate kinase family.</text>
</comment>
<evidence type="ECO:0000256" key="6">
    <source>
        <dbReference type="RuleBase" id="RU003331"/>
    </source>
</evidence>
<keyword evidence="6" id="KW-0067">ATP-binding</keyword>
<dbReference type="AlphaFoldDB" id="A0A364LJV7"/>
<dbReference type="PROSITE" id="PS00113">
    <property type="entry name" value="ADENYLATE_KINASE"/>
    <property type="match status" value="1"/>
</dbReference>
<dbReference type="GO" id="GO:0005524">
    <property type="term" value="F:ATP binding"/>
    <property type="evidence" value="ECO:0007669"/>
    <property type="project" value="UniProtKB-KW"/>
</dbReference>
<dbReference type="Proteomes" id="UP000249458">
    <property type="component" value="Unassembled WGS sequence"/>
</dbReference>
<evidence type="ECO:0000256" key="5">
    <source>
        <dbReference type="RuleBase" id="RU003330"/>
    </source>
</evidence>
<dbReference type="InterPro" id="IPR000850">
    <property type="entry name" value="Adenylat/UMP-CMP_kin"/>
</dbReference>
<gene>
    <name evidence="7" type="ORF">B1207_08350</name>
</gene>
<dbReference type="GO" id="GO:0005737">
    <property type="term" value="C:cytoplasm"/>
    <property type="evidence" value="ECO:0007669"/>
    <property type="project" value="UniProtKB-SubCell"/>
</dbReference>
<dbReference type="Pfam" id="PF00406">
    <property type="entry name" value="ADK"/>
    <property type="match status" value="1"/>
</dbReference>
<comment type="subunit">
    <text evidence="6">Monomer.</text>
</comment>
<evidence type="ECO:0000256" key="4">
    <source>
        <dbReference type="ARBA" id="ARBA00022777"/>
    </source>
</evidence>
<dbReference type="EMBL" id="MVJN01000005">
    <property type="protein sequence ID" value="RAP36798.1"/>
    <property type="molecule type" value="Genomic_DNA"/>
</dbReference>
<keyword evidence="2" id="KW-0545">Nucleotide biosynthesis</keyword>